<name>A0A4Q8LIA6_9GAMM</name>
<reference evidence="12 13" key="1">
    <citation type="submission" date="2019-02" db="EMBL/GenBank/DDBJ databases">
        <title>WGS of Pseudoxanthomonas species novum from clinical isolates.</title>
        <authorList>
            <person name="Bernier A.-M."/>
            <person name="Bernard K."/>
            <person name="Vachon A."/>
        </authorList>
    </citation>
    <scope>NUCLEOTIDE SEQUENCE [LARGE SCALE GENOMIC DNA]</scope>
    <source>
        <strain evidence="12 13">NML171202</strain>
    </source>
</reference>
<keyword evidence="7" id="KW-0560">Oxidoreductase</keyword>
<dbReference type="AlphaFoldDB" id="A0A4Q8LIA6"/>
<proteinExistence type="inferred from homology"/>
<keyword evidence="6" id="KW-0547">Nucleotide-binding</keyword>
<dbReference type="RefSeq" id="WP_130519029.1">
    <property type="nucleotide sequence ID" value="NZ_SHMA01000005.1"/>
</dbReference>
<keyword evidence="3" id="KW-0216">Detoxification</keyword>
<evidence type="ECO:0000256" key="3">
    <source>
        <dbReference type="ARBA" id="ARBA00022575"/>
    </source>
</evidence>
<comment type="caution">
    <text evidence="12">The sequence shown here is derived from an EMBL/GenBank/DDBJ whole genome shotgun (WGS) entry which is preliminary data.</text>
</comment>
<evidence type="ECO:0000256" key="2">
    <source>
        <dbReference type="ARBA" id="ARBA00009881"/>
    </source>
</evidence>
<dbReference type="GO" id="GO:0018580">
    <property type="term" value="F:nitronate monooxygenase activity"/>
    <property type="evidence" value="ECO:0007669"/>
    <property type="project" value="InterPro"/>
</dbReference>
<dbReference type="PANTHER" id="PTHR42747">
    <property type="entry name" value="NITRONATE MONOOXYGENASE-RELATED"/>
    <property type="match status" value="1"/>
</dbReference>
<dbReference type="InterPro" id="IPR004136">
    <property type="entry name" value="NMO"/>
</dbReference>
<evidence type="ECO:0000313" key="12">
    <source>
        <dbReference type="EMBL" id="TAA28989.1"/>
    </source>
</evidence>
<dbReference type="Gene3D" id="3.20.20.70">
    <property type="entry name" value="Aldolase class I"/>
    <property type="match status" value="1"/>
</dbReference>
<evidence type="ECO:0000256" key="6">
    <source>
        <dbReference type="ARBA" id="ARBA00022741"/>
    </source>
</evidence>
<dbReference type="Pfam" id="PF03060">
    <property type="entry name" value="NMO"/>
    <property type="match status" value="1"/>
</dbReference>
<accession>A0A4Q8LIA6</accession>
<protein>
    <recommendedName>
        <fullName evidence="11">Nitronate monooxygenase</fullName>
    </recommendedName>
    <alternativeName>
        <fullName evidence="9">Propionate 3-nitronate monooxygenase</fullName>
    </alternativeName>
</protein>
<dbReference type="InterPro" id="IPR013785">
    <property type="entry name" value="Aldolase_TIM"/>
</dbReference>
<evidence type="ECO:0000256" key="10">
    <source>
        <dbReference type="ARBA" id="ARBA00049401"/>
    </source>
</evidence>
<keyword evidence="5" id="KW-0288">FMN</keyword>
<dbReference type="PROSITE" id="PS51257">
    <property type="entry name" value="PROKAR_LIPOPROTEIN"/>
    <property type="match status" value="1"/>
</dbReference>
<evidence type="ECO:0000313" key="13">
    <source>
        <dbReference type="Proteomes" id="UP000291286"/>
    </source>
</evidence>
<dbReference type="Proteomes" id="UP000291286">
    <property type="component" value="Unassembled WGS sequence"/>
</dbReference>
<dbReference type="EMBL" id="SHMB01000004">
    <property type="protein sequence ID" value="TAA28989.1"/>
    <property type="molecule type" value="Genomic_DNA"/>
</dbReference>
<sequence>MASAARLRSDAFCARFGVRVSILLAPMAGACPVPLSAALADAGSLGAMGAVLSTPQDIGRWMDDFRALSSGPAQVNLWVPDAPPARDAQAEAAVRALLAQWGPDVPASAGDAVPADFDAQFDAVLAARPQVLSTIMGVLEPAQVQALRRAGIAWFATATTLAEAQCAQDAGADALIAQGFEAGGHRGAFDPAAAERQLVGLFALVPRLADALSVPVIAAGGIADGRGVAAALTLGASAAMVGTAFLRTPEAAIAPAWAQALAGTEPQDTWPTRAFSGRLGRSIATAYVRAAANPEAPSPAPYPVQRGLTAAMRKQAVVEDRLDAMQAWAGQSAWAAQARPAAALLRDWWAQADALL</sequence>
<comment type="catalytic activity">
    <reaction evidence="10">
        <text>3 propionate 3-nitronate + 3 O2 + H2O = 3 3-oxopropanoate + 2 nitrate + nitrite + H2O2 + 3 H(+)</text>
        <dbReference type="Rhea" id="RHEA:57332"/>
        <dbReference type="ChEBI" id="CHEBI:15377"/>
        <dbReference type="ChEBI" id="CHEBI:15378"/>
        <dbReference type="ChEBI" id="CHEBI:15379"/>
        <dbReference type="ChEBI" id="CHEBI:16240"/>
        <dbReference type="ChEBI" id="CHEBI:16301"/>
        <dbReference type="ChEBI" id="CHEBI:17632"/>
        <dbReference type="ChEBI" id="CHEBI:33190"/>
        <dbReference type="ChEBI" id="CHEBI:136067"/>
    </reaction>
</comment>
<dbReference type="PANTHER" id="PTHR42747:SF3">
    <property type="entry name" value="NITRONATE MONOOXYGENASE-RELATED"/>
    <property type="match status" value="1"/>
</dbReference>
<evidence type="ECO:0000256" key="9">
    <source>
        <dbReference type="ARBA" id="ARBA00031155"/>
    </source>
</evidence>
<evidence type="ECO:0000256" key="7">
    <source>
        <dbReference type="ARBA" id="ARBA00023002"/>
    </source>
</evidence>
<organism evidence="12 13">
    <name type="scientific">Pseudoxanthomonas winnipegensis</name>
    <dbReference type="NCBI Taxonomy" id="2480810"/>
    <lineage>
        <taxon>Bacteria</taxon>
        <taxon>Pseudomonadati</taxon>
        <taxon>Pseudomonadota</taxon>
        <taxon>Gammaproteobacteria</taxon>
        <taxon>Lysobacterales</taxon>
        <taxon>Lysobacteraceae</taxon>
        <taxon>Pseudoxanthomonas</taxon>
    </lineage>
</organism>
<dbReference type="GO" id="GO:0009636">
    <property type="term" value="P:response to toxic substance"/>
    <property type="evidence" value="ECO:0007669"/>
    <property type="project" value="UniProtKB-KW"/>
</dbReference>
<keyword evidence="4" id="KW-0285">Flavoprotein</keyword>
<gene>
    <name evidence="12" type="ORF">EA661_11890</name>
</gene>
<evidence type="ECO:0000256" key="5">
    <source>
        <dbReference type="ARBA" id="ARBA00022643"/>
    </source>
</evidence>
<dbReference type="CDD" id="cd04730">
    <property type="entry name" value="NPD_like"/>
    <property type="match status" value="1"/>
</dbReference>
<evidence type="ECO:0000256" key="1">
    <source>
        <dbReference type="ARBA" id="ARBA00001917"/>
    </source>
</evidence>
<comment type="cofactor">
    <cofactor evidence="1">
        <name>FMN</name>
        <dbReference type="ChEBI" id="CHEBI:58210"/>
    </cofactor>
</comment>
<comment type="similarity">
    <text evidence="2">Belongs to the nitronate monooxygenase family. NMO class I subfamily.</text>
</comment>
<dbReference type="FunFam" id="3.20.20.70:FF:000154">
    <property type="entry name" value="Probable nitronate monooxygenase"/>
    <property type="match status" value="1"/>
</dbReference>
<keyword evidence="8 12" id="KW-0503">Monooxygenase</keyword>
<evidence type="ECO:0000256" key="4">
    <source>
        <dbReference type="ARBA" id="ARBA00022630"/>
    </source>
</evidence>
<evidence type="ECO:0000256" key="11">
    <source>
        <dbReference type="ARBA" id="ARBA00067136"/>
    </source>
</evidence>
<dbReference type="SUPFAM" id="SSF51412">
    <property type="entry name" value="Inosine monophosphate dehydrogenase (IMPDH)"/>
    <property type="match status" value="1"/>
</dbReference>
<evidence type="ECO:0000256" key="8">
    <source>
        <dbReference type="ARBA" id="ARBA00023033"/>
    </source>
</evidence>
<dbReference type="GO" id="GO:0000166">
    <property type="term" value="F:nucleotide binding"/>
    <property type="evidence" value="ECO:0007669"/>
    <property type="project" value="UniProtKB-KW"/>
</dbReference>